<feature type="transmembrane region" description="Helical" evidence="1">
    <location>
        <begin position="17"/>
        <end position="36"/>
    </location>
</feature>
<dbReference type="Proteomes" id="UP000005244">
    <property type="component" value="Unassembled WGS sequence"/>
</dbReference>
<keyword evidence="1" id="KW-0812">Transmembrane</keyword>
<evidence type="ECO:0000313" key="3">
    <source>
        <dbReference type="Proteomes" id="UP000005244"/>
    </source>
</evidence>
<sequence length="37" mass="4758">MSIYKILYFKEFKKFKYFLYVVYNIKFYILYVDISII</sequence>
<organism evidence="2 3">
    <name type="scientific">Peptoanaerobacter stomatis</name>
    <dbReference type="NCBI Taxonomy" id="796937"/>
    <lineage>
        <taxon>Bacteria</taxon>
        <taxon>Bacillati</taxon>
        <taxon>Bacillota</taxon>
        <taxon>Clostridia</taxon>
        <taxon>Peptostreptococcales</taxon>
        <taxon>Filifactoraceae</taxon>
        <taxon>Peptoanaerobacter</taxon>
    </lineage>
</organism>
<protein>
    <submittedName>
        <fullName evidence="2">Uncharacterized protein</fullName>
    </submittedName>
</protein>
<keyword evidence="1" id="KW-1133">Transmembrane helix</keyword>
<evidence type="ECO:0000313" key="2">
    <source>
        <dbReference type="EMBL" id="EJU19797.1"/>
    </source>
</evidence>
<evidence type="ECO:0000256" key="1">
    <source>
        <dbReference type="SAM" id="Phobius"/>
    </source>
</evidence>
<dbReference type="EMBL" id="ALNK01000038">
    <property type="protein sequence ID" value="EJU19797.1"/>
    <property type="molecule type" value="Genomic_DNA"/>
</dbReference>
<gene>
    <name evidence="2" type="ORF">HMPREF1143_1897</name>
</gene>
<dbReference type="AlphaFoldDB" id="J5W718"/>
<reference evidence="2 3" key="1">
    <citation type="submission" date="2012-07" db="EMBL/GenBank/DDBJ databases">
        <authorList>
            <person name="Durkin A.S."/>
            <person name="McCorrison J."/>
            <person name="Torralba M."/>
            <person name="Gillis M."/>
            <person name="Methe B."/>
            <person name="Sutton G."/>
            <person name="Nelson K.E."/>
        </authorList>
    </citation>
    <scope>NUCLEOTIDE SEQUENCE [LARGE SCALE GENOMIC DNA]</scope>
    <source>
        <strain evidence="2 3">OBRC8</strain>
    </source>
</reference>
<accession>J5W718</accession>
<keyword evidence="1" id="KW-0472">Membrane</keyword>
<comment type="caution">
    <text evidence="2">The sequence shown here is derived from an EMBL/GenBank/DDBJ whole genome shotgun (WGS) entry which is preliminary data.</text>
</comment>
<proteinExistence type="predicted"/>
<keyword evidence="3" id="KW-1185">Reference proteome</keyword>
<name>J5W718_9FIRM</name>